<reference evidence="1 2" key="1">
    <citation type="submission" date="2022-06" db="EMBL/GenBank/DDBJ databases">
        <title>Staphylococcus hominis ShoR14 genome sequence.</title>
        <authorList>
            <person name="Yeo C.C."/>
            <person name="Chew C.H."/>
            <person name="Che Hamzah A.M."/>
            <person name="Al-Trad E.I."/>
        </authorList>
    </citation>
    <scope>NUCLEOTIDE SEQUENCE [LARGE SCALE GENOMIC DNA]</scope>
    <source>
        <strain evidence="1 2">ShoR14</strain>
    </source>
</reference>
<dbReference type="Proteomes" id="UP000665944">
    <property type="component" value="Unassembled WGS sequence"/>
</dbReference>
<accession>A0A8X8GL46</accession>
<protein>
    <submittedName>
        <fullName evidence="1">Uncharacterized protein</fullName>
    </submittedName>
</protein>
<evidence type="ECO:0000313" key="2">
    <source>
        <dbReference type="Proteomes" id="UP000665944"/>
    </source>
</evidence>
<evidence type="ECO:0000313" key="1">
    <source>
        <dbReference type="EMBL" id="MCM5673624.1"/>
    </source>
</evidence>
<proteinExistence type="predicted"/>
<dbReference type="EMBL" id="JAGHKT020000105">
    <property type="protein sequence ID" value="MCM5673624.1"/>
    <property type="molecule type" value="Genomic_DNA"/>
</dbReference>
<name>A0A8X8GL46_STAHO</name>
<sequence>KAKRYYDIMIKTWNENTRINNQLRNNRKTDLIDDRTHIQRKSVEMEDKDNKRSLGKYVVELKDEVYLAKKHINSYRDTYIITDNVFEALSYKNLGSAKEDARILGGKVLQHKPNLEVVE</sequence>
<keyword evidence="2" id="KW-1185">Reference proteome</keyword>
<gene>
    <name evidence="1" type="ORF">J7T32_012920</name>
</gene>
<dbReference type="AlphaFoldDB" id="A0A8X8GL46"/>
<organism evidence="1 2">
    <name type="scientific">Staphylococcus hominis</name>
    <dbReference type="NCBI Taxonomy" id="1290"/>
    <lineage>
        <taxon>Bacteria</taxon>
        <taxon>Bacillati</taxon>
        <taxon>Bacillota</taxon>
        <taxon>Bacilli</taxon>
        <taxon>Bacillales</taxon>
        <taxon>Staphylococcaceae</taxon>
        <taxon>Staphylococcus</taxon>
    </lineage>
</organism>
<feature type="non-terminal residue" evidence="1">
    <location>
        <position position="1"/>
    </location>
</feature>
<comment type="caution">
    <text evidence="1">The sequence shown here is derived from an EMBL/GenBank/DDBJ whole genome shotgun (WGS) entry which is preliminary data.</text>
</comment>